<proteinExistence type="predicted"/>
<keyword evidence="2" id="KW-1185">Reference proteome</keyword>
<evidence type="ECO:0000313" key="1">
    <source>
        <dbReference type="EMBL" id="MCC2614985.1"/>
    </source>
</evidence>
<dbReference type="EMBL" id="JAJEWP010000001">
    <property type="protein sequence ID" value="MCC2614985.1"/>
    <property type="molecule type" value="Genomic_DNA"/>
</dbReference>
<gene>
    <name evidence="1" type="ORF">LJ739_01860</name>
</gene>
<organism evidence="1 2">
    <name type="scientific">Fluctibacter halophilus</name>
    <dbReference type="NCBI Taxonomy" id="226011"/>
    <lineage>
        <taxon>Bacteria</taxon>
        <taxon>Pseudomonadati</taxon>
        <taxon>Pseudomonadota</taxon>
        <taxon>Gammaproteobacteria</taxon>
        <taxon>Alteromonadales</taxon>
        <taxon>Alteromonadaceae</taxon>
        <taxon>Fluctibacter</taxon>
    </lineage>
</organism>
<accession>A0ABS8G534</accession>
<evidence type="ECO:0008006" key="3">
    <source>
        <dbReference type="Google" id="ProtNLM"/>
    </source>
</evidence>
<sequence length="148" mass="16850">MTTLSKSDRQLTEHVFYFDVVPHPHDAWAFRYKGTSPDAGMESDDPFPFDIDFDHFQTAQLVFNLSSKAFVYAFNATMLDKIRAPVTYNVHINNARNQLTVTLNLLHASEHYQAFNFQLVCTDATPSESGYTQYYSQDPKIGIKGNQG</sequence>
<evidence type="ECO:0000313" key="2">
    <source>
        <dbReference type="Proteomes" id="UP001520878"/>
    </source>
</evidence>
<dbReference type="RefSeq" id="WP_229156898.1">
    <property type="nucleotide sequence ID" value="NZ_JAJEWP010000001.1"/>
</dbReference>
<dbReference type="Proteomes" id="UP001520878">
    <property type="component" value="Unassembled WGS sequence"/>
</dbReference>
<protein>
    <recommendedName>
        <fullName evidence="3">Flagellar assembly factor FliW</fullName>
    </recommendedName>
</protein>
<comment type="caution">
    <text evidence="1">The sequence shown here is derived from an EMBL/GenBank/DDBJ whole genome shotgun (WGS) entry which is preliminary data.</text>
</comment>
<name>A0ABS8G534_9ALTE</name>
<reference evidence="1 2" key="1">
    <citation type="submission" date="2021-10" db="EMBL/GenBank/DDBJ databases">
        <title>Draft genome of Aestuariibacter halophilus JC2043.</title>
        <authorList>
            <person name="Emsley S.A."/>
            <person name="Pfannmuller K.M."/>
            <person name="Ushijima B."/>
            <person name="Saw J.H."/>
            <person name="Videau P."/>
        </authorList>
    </citation>
    <scope>NUCLEOTIDE SEQUENCE [LARGE SCALE GENOMIC DNA]</scope>
    <source>
        <strain evidence="1 2">JC2043</strain>
    </source>
</reference>